<keyword evidence="1" id="KW-0812">Transmembrane</keyword>
<evidence type="ECO:0000313" key="2">
    <source>
        <dbReference type="EMBL" id="KAF9447256.1"/>
    </source>
</evidence>
<proteinExistence type="predicted"/>
<feature type="transmembrane region" description="Helical" evidence="1">
    <location>
        <begin position="164"/>
        <end position="184"/>
    </location>
</feature>
<evidence type="ECO:0000313" key="3">
    <source>
        <dbReference type="Proteomes" id="UP000807342"/>
    </source>
</evidence>
<name>A0A9P5XDF5_9AGAR</name>
<sequence length="310" mass="34165">MSAATFPIESFFYGIFVLLSGLSATLFWYRYKSRRSPQSSTRVLTIHPVLVLGVLLFTTVTGHWIVSWTRGLEGGVDPGASRDNTRPVFFSEMLKSFFVVPSVLLADTAFIYRLWMVWGRNPRIIIIPCITLLGLLVTGCNIIIGYGHFVPGDVADGKNFDTWILVDLVFTICTNVYCTGLISWKIWSVSRAMREIGAESDFSHILSIVIESAAFYTSWMAVAFVLNLVKSPVEGLLIDSCPSVAGISFMLINVRVGLGWASTQSPVWEQATQASRFESTGTGLRFALASPLGVSRTVLHEEDAANAMNL</sequence>
<dbReference type="Proteomes" id="UP000807342">
    <property type="component" value="Unassembled WGS sequence"/>
</dbReference>
<dbReference type="OrthoDB" id="3250682at2759"/>
<feature type="transmembrane region" description="Helical" evidence="1">
    <location>
        <begin position="12"/>
        <end position="31"/>
    </location>
</feature>
<feature type="transmembrane region" description="Helical" evidence="1">
    <location>
        <begin position="43"/>
        <end position="66"/>
    </location>
</feature>
<keyword evidence="3" id="KW-1185">Reference proteome</keyword>
<dbReference type="AlphaFoldDB" id="A0A9P5XDF5"/>
<protein>
    <submittedName>
        <fullName evidence="2">Uncharacterized protein</fullName>
    </submittedName>
</protein>
<keyword evidence="1" id="KW-1133">Transmembrane helix</keyword>
<organism evidence="2 3">
    <name type="scientific">Macrolepiota fuliginosa MF-IS2</name>
    <dbReference type="NCBI Taxonomy" id="1400762"/>
    <lineage>
        <taxon>Eukaryota</taxon>
        <taxon>Fungi</taxon>
        <taxon>Dikarya</taxon>
        <taxon>Basidiomycota</taxon>
        <taxon>Agaricomycotina</taxon>
        <taxon>Agaricomycetes</taxon>
        <taxon>Agaricomycetidae</taxon>
        <taxon>Agaricales</taxon>
        <taxon>Agaricineae</taxon>
        <taxon>Agaricaceae</taxon>
        <taxon>Macrolepiota</taxon>
    </lineage>
</organism>
<accession>A0A9P5XDF5</accession>
<reference evidence="2" key="1">
    <citation type="submission" date="2020-11" db="EMBL/GenBank/DDBJ databases">
        <authorList>
            <consortium name="DOE Joint Genome Institute"/>
            <person name="Ahrendt S."/>
            <person name="Riley R."/>
            <person name="Andreopoulos W."/>
            <person name="Labutti K."/>
            <person name="Pangilinan J."/>
            <person name="Ruiz-Duenas F.J."/>
            <person name="Barrasa J.M."/>
            <person name="Sanchez-Garcia M."/>
            <person name="Camarero S."/>
            <person name="Miyauchi S."/>
            <person name="Serrano A."/>
            <person name="Linde D."/>
            <person name="Babiker R."/>
            <person name="Drula E."/>
            <person name="Ayuso-Fernandez I."/>
            <person name="Pacheco R."/>
            <person name="Padilla G."/>
            <person name="Ferreira P."/>
            <person name="Barriuso J."/>
            <person name="Kellner H."/>
            <person name="Castanera R."/>
            <person name="Alfaro M."/>
            <person name="Ramirez L."/>
            <person name="Pisabarro A.G."/>
            <person name="Kuo A."/>
            <person name="Tritt A."/>
            <person name="Lipzen A."/>
            <person name="He G."/>
            <person name="Yan M."/>
            <person name="Ng V."/>
            <person name="Cullen D."/>
            <person name="Martin F."/>
            <person name="Rosso M.-N."/>
            <person name="Henrissat B."/>
            <person name="Hibbett D."/>
            <person name="Martinez A.T."/>
            <person name="Grigoriev I.V."/>
        </authorList>
    </citation>
    <scope>NUCLEOTIDE SEQUENCE</scope>
    <source>
        <strain evidence="2">MF-IS2</strain>
    </source>
</reference>
<feature type="transmembrane region" description="Helical" evidence="1">
    <location>
        <begin position="124"/>
        <end position="144"/>
    </location>
</feature>
<gene>
    <name evidence="2" type="ORF">P691DRAFT_760938</name>
</gene>
<dbReference type="EMBL" id="MU151208">
    <property type="protein sequence ID" value="KAF9447256.1"/>
    <property type="molecule type" value="Genomic_DNA"/>
</dbReference>
<feature type="transmembrane region" description="Helical" evidence="1">
    <location>
        <begin position="93"/>
        <end position="112"/>
    </location>
</feature>
<feature type="transmembrane region" description="Helical" evidence="1">
    <location>
        <begin position="205"/>
        <end position="229"/>
    </location>
</feature>
<keyword evidence="1" id="KW-0472">Membrane</keyword>
<evidence type="ECO:0000256" key="1">
    <source>
        <dbReference type="SAM" id="Phobius"/>
    </source>
</evidence>
<comment type="caution">
    <text evidence="2">The sequence shown here is derived from an EMBL/GenBank/DDBJ whole genome shotgun (WGS) entry which is preliminary data.</text>
</comment>
<feature type="transmembrane region" description="Helical" evidence="1">
    <location>
        <begin position="235"/>
        <end position="254"/>
    </location>
</feature>